<evidence type="ECO:0000313" key="2">
    <source>
        <dbReference type="Proteomes" id="UP001153334"/>
    </source>
</evidence>
<reference evidence="1" key="1">
    <citation type="submission" date="2022-11" db="EMBL/GenBank/DDBJ databases">
        <title>Genome Sequence of Nemania bipapillata.</title>
        <authorList>
            <person name="Buettner E."/>
        </authorList>
    </citation>
    <scope>NUCLEOTIDE SEQUENCE</scope>
    <source>
        <strain evidence="1">CP14</strain>
    </source>
</reference>
<gene>
    <name evidence="1" type="ORF">ONZ43_g5695</name>
</gene>
<dbReference type="EMBL" id="JAPESX010001832">
    <property type="protein sequence ID" value="KAJ8111133.1"/>
    <property type="molecule type" value="Genomic_DNA"/>
</dbReference>
<keyword evidence="2" id="KW-1185">Reference proteome</keyword>
<evidence type="ECO:0000313" key="1">
    <source>
        <dbReference type="EMBL" id="KAJ8111133.1"/>
    </source>
</evidence>
<organism evidence="1 2">
    <name type="scientific">Nemania bipapillata</name>
    <dbReference type="NCBI Taxonomy" id="110536"/>
    <lineage>
        <taxon>Eukaryota</taxon>
        <taxon>Fungi</taxon>
        <taxon>Dikarya</taxon>
        <taxon>Ascomycota</taxon>
        <taxon>Pezizomycotina</taxon>
        <taxon>Sordariomycetes</taxon>
        <taxon>Xylariomycetidae</taxon>
        <taxon>Xylariales</taxon>
        <taxon>Xylariaceae</taxon>
        <taxon>Nemania</taxon>
    </lineage>
</organism>
<name>A0ACC2I7M6_9PEZI</name>
<dbReference type="Proteomes" id="UP001153334">
    <property type="component" value="Unassembled WGS sequence"/>
</dbReference>
<protein>
    <submittedName>
        <fullName evidence="1">Uncharacterized protein</fullName>
    </submittedName>
</protein>
<comment type="caution">
    <text evidence="1">The sequence shown here is derived from an EMBL/GenBank/DDBJ whole genome shotgun (WGS) entry which is preliminary data.</text>
</comment>
<proteinExistence type="predicted"/>
<sequence length="191" mass="21435">MVDELHVTFKHTQEMPWILPGIPPTNKRVEVAVVSIVTLRGGRLYHEHVYWDQASVLLQVGLLDPKAVPEKAKMKGVKTLPVVGREAARRLVRGFEDDEGDEGEADNELLPGWYDDEEEDADDVHDDRSTETQKTNGKKMNGQSEEESGSSKNIKGPDEEEASQPEPQTTNRDGDEKDEEDERQAESRVAT</sequence>
<accession>A0ACC2I7M6</accession>